<keyword evidence="12" id="KW-0325">Glycoprotein</keyword>
<dbReference type="PROSITE" id="PS51450">
    <property type="entry name" value="LRR"/>
    <property type="match status" value="2"/>
</dbReference>
<dbReference type="EMBL" id="JBJQND010000015">
    <property type="protein sequence ID" value="KAL3852484.1"/>
    <property type="molecule type" value="Genomic_DNA"/>
</dbReference>
<dbReference type="PROSITE" id="PS50104">
    <property type="entry name" value="TIR"/>
    <property type="match status" value="1"/>
</dbReference>
<proteinExistence type="inferred from homology"/>
<organism evidence="16 17">
    <name type="scientific">Sinanodonta woodiana</name>
    <name type="common">Chinese pond mussel</name>
    <name type="synonym">Anodonta woodiana</name>
    <dbReference type="NCBI Taxonomy" id="1069815"/>
    <lineage>
        <taxon>Eukaryota</taxon>
        <taxon>Metazoa</taxon>
        <taxon>Spiralia</taxon>
        <taxon>Lophotrochozoa</taxon>
        <taxon>Mollusca</taxon>
        <taxon>Bivalvia</taxon>
        <taxon>Autobranchia</taxon>
        <taxon>Heteroconchia</taxon>
        <taxon>Palaeoheterodonta</taxon>
        <taxon>Unionida</taxon>
        <taxon>Unionoidea</taxon>
        <taxon>Unionidae</taxon>
        <taxon>Unioninae</taxon>
        <taxon>Sinanodonta</taxon>
    </lineage>
</organism>
<dbReference type="InterPro" id="IPR017241">
    <property type="entry name" value="Toll-like_receptor"/>
</dbReference>
<dbReference type="SUPFAM" id="SSF52058">
    <property type="entry name" value="L domain-like"/>
    <property type="match status" value="1"/>
</dbReference>
<dbReference type="Gene3D" id="3.80.10.10">
    <property type="entry name" value="Ribonuclease Inhibitor"/>
    <property type="match status" value="3"/>
</dbReference>
<evidence type="ECO:0000256" key="6">
    <source>
        <dbReference type="ARBA" id="ARBA00022729"/>
    </source>
</evidence>
<dbReference type="PANTHER" id="PTHR24365:SF541">
    <property type="entry name" value="PROTEIN TOLL-RELATED"/>
    <property type="match status" value="1"/>
</dbReference>
<feature type="domain" description="TIR" evidence="15">
    <location>
        <begin position="715"/>
        <end position="854"/>
    </location>
</feature>
<keyword evidence="5 13" id="KW-0812">Transmembrane</keyword>
<evidence type="ECO:0000256" key="14">
    <source>
        <dbReference type="SAM" id="SignalP"/>
    </source>
</evidence>
<evidence type="ECO:0000256" key="12">
    <source>
        <dbReference type="ARBA" id="ARBA00023180"/>
    </source>
</evidence>
<comment type="similarity">
    <text evidence="2">Belongs to the Toll-like receptor family.</text>
</comment>
<evidence type="ECO:0000256" key="7">
    <source>
        <dbReference type="ARBA" id="ARBA00022737"/>
    </source>
</evidence>
<evidence type="ECO:0000256" key="10">
    <source>
        <dbReference type="ARBA" id="ARBA00023136"/>
    </source>
</evidence>
<evidence type="ECO:0000259" key="15">
    <source>
        <dbReference type="PROSITE" id="PS50104"/>
    </source>
</evidence>
<keyword evidence="10 13" id="KW-0472">Membrane</keyword>
<keyword evidence="17" id="KW-1185">Reference proteome</keyword>
<dbReference type="InterPro" id="IPR000157">
    <property type="entry name" value="TIR_dom"/>
</dbReference>
<sequence>MVISYRCLLLIFMEFMQINHAVICNIEDFQISCLRETCTDQIAFIKDNCPLELQKNYNCRGNNLTNVSEIERNVAYCSLDISRNWFEILHAGTFLQWTNLVALDLSNSHYLEVIDPDAFKGLQNLRYLNLKQSLTYKTFNRYQVPEAFRHLPELIILDITKNNIESYELIEKTVRHTRKLKYLALEGCPSCTFGPEFATLKQLIALDQTVEEEWCYCFIEILSDNYFQNLQFLKFLYLSDCRIKTISPQAFVPLSQIELLDLSYNYNLTFDRAMIGLQGLRNATSLRTLKLNFLHPLLQGHSVTIKKEHITFLSNLNVEELHLEGNKLDVFEYGVLSALPDTIKTVNLRHNRLAIDNYLDEFFDSNRTLKHLKVLDISYQNSAIGSYSPNKLSEKKKKLKRRDTMFTFLVKLFKTFVAEVALPPRLENITCLNMGWNFLVPEINVSPSNSIKNLDFSVNGLHTWIGPVNGLNQLENLSLANNFCNNISDVFFSTFKGLKRLSIQGNLLGVVLERDSDGIIFSSLKSLQYLDISSNQISKLPPRIFQHMVSLEELIISYNMLSKFEIDVLTMTKLTNIDMSYNKIETLPNSLTHHMDRIAKNNHVVINLSGNPISCTCENIEFLRWMMETNVQLKYDSVCSHQTKMDTAEKLRSLEKECTSKVGLIAGCIAFIVLAFAVIFGGIIYRYKWHLRYLYYSARNSVGIRHHGEDYTELYQYDSFISYAEEDKPFVYNGILPEIEEKFGLRLCIADRDFTPGVSVPENIIRAISSSRRAIFVLSHSFLDSYWCKYELNMARIEAEKKNRKFVIVVMYEYVSNDELPLDIMEVIRSQTYIDYPDDEMAREAFWRRLKETID</sequence>
<dbReference type="FunFam" id="3.40.50.10140:FF:000001">
    <property type="entry name" value="Toll-like receptor 2"/>
    <property type="match status" value="1"/>
</dbReference>
<keyword evidence="8" id="KW-0391">Immunity</keyword>
<feature type="chain" id="PRO_5044835040" description="TIR domain-containing protein" evidence="14">
    <location>
        <begin position="22"/>
        <end position="855"/>
    </location>
</feature>
<evidence type="ECO:0000256" key="4">
    <source>
        <dbReference type="ARBA" id="ARBA00022614"/>
    </source>
</evidence>
<dbReference type="SMART" id="SM00255">
    <property type="entry name" value="TIR"/>
    <property type="match status" value="1"/>
</dbReference>
<gene>
    <name evidence="16" type="ORF">ACJMK2_016115</name>
</gene>
<dbReference type="Pfam" id="PF13676">
    <property type="entry name" value="TIR_2"/>
    <property type="match status" value="1"/>
</dbReference>
<keyword evidence="7" id="KW-0677">Repeat</keyword>
<evidence type="ECO:0000256" key="11">
    <source>
        <dbReference type="ARBA" id="ARBA00023170"/>
    </source>
</evidence>
<dbReference type="GO" id="GO:0016020">
    <property type="term" value="C:membrane"/>
    <property type="evidence" value="ECO:0007669"/>
    <property type="project" value="UniProtKB-SubCell"/>
</dbReference>
<evidence type="ECO:0000256" key="3">
    <source>
        <dbReference type="ARBA" id="ARBA00022588"/>
    </source>
</evidence>
<dbReference type="InterPro" id="IPR032675">
    <property type="entry name" value="LRR_dom_sf"/>
</dbReference>
<dbReference type="Proteomes" id="UP001634394">
    <property type="component" value="Unassembled WGS sequence"/>
</dbReference>
<protein>
    <recommendedName>
        <fullName evidence="15">TIR domain-containing protein</fullName>
    </recommendedName>
</protein>
<dbReference type="InterPro" id="IPR003591">
    <property type="entry name" value="Leu-rich_rpt_typical-subtyp"/>
</dbReference>
<keyword evidence="4" id="KW-0433">Leucine-rich repeat</keyword>
<dbReference type="SUPFAM" id="SSF52047">
    <property type="entry name" value="RNI-like"/>
    <property type="match status" value="1"/>
</dbReference>
<evidence type="ECO:0000256" key="8">
    <source>
        <dbReference type="ARBA" id="ARBA00022859"/>
    </source>
</evidence>
<reference evidence="16 17" key="1">
    <citation type="submission" date="2024-11" db="EMBL/GenBank/DDBJ databases">
        <title>Chromosome-level genome assembly of the freshwater bivalve Anodonta woodiana.</title>
        <authorList>
            <person name="Chen X."/>
        </authorList>
    </citation>
    <scope>NUCLEOTIDE SEQUENCE [LARGE SCALE GENOMIC DNA]</scope>
    <source>
        <strain evidence="16">MN2024</strain>
        <tissue evidence="16">Gills</tissue>
    </source>
</reference>
<keyword evidence="6 14" id="KW-0732">Signal</keyword>
<dbReference type="PANTHER" id="PTHR24365">
    <property type="entry name" value="TOLL-LIKE RECEPTOR"/>
    <property type="match status" value="1"/>
</dbReference>
<dbReference type="Gene3D" id="3.40.50.10140">
    <property type="entry name" value="Toll/interleukin-1 receptor homology (TIR) domain"/>
    <property type="match status" value="1"/>
</dbReference>
<keyword evidence="9 13" id="KW-1133">Transmembrane helix</keyword>
<evidence type="ECO:0000256" key="13">
    <source>
        <dbReference type="SAM" id="Phobius"/>
    </source>
</evidence>
<accession>A0ABD3USM2</accession>
<evidence type="ECO:0000256" key="2">
    <source>
        <dbReference type="ARBA" id="ARBA00009634"/>
    </source>
</evidence>
<feature type="transmembrane region" description="Helical" evidence="13">
    <location>
        <begin position="662"/>
        <end position="685"/>
    </location>
</feature>
<evidence type="ECO:0000256" key="9">
    <source>
        <dbReference type="ARBA" id="ARBA00022989"/>
    </source>
</evidence>
<evidence type="ECO:0000313" key="16">
    <source>
        <dbReference type="EMBL" id="KAL3852484.1"/>
    </source>
</evidence>
<dbReference type="GO" id="GO:0045087">
    <property type="term" value="P:innate immune response"/>
    <property type="evidence" value="ECO:0007669"/>
    <property type="project" value="UniProtKB-KW"/>
</dbReference>
<keyword evidence="11" id="KW-0675">Receptor</keyword>
<name>A0ABD3USM2_SINWO</name>
<dbReference type="InterPro" id="IPR035897">
    <property type="entry name" value="Toll_tir_struct_dom_sf"/>
</dbReference>
<dbReference type="InterPro" id="IPR001611">
    <property type="entry name" value="Leu-rich_rpt"/>
</dbReference>
<comment type="subcellular location">
    <subcellularLocation>
        <location evidence="1">Membrane</location>
        <topology evidence="1">Single-pass type I membrane protein</topology>
    </subcellularLocation>
</comment>
<evidence type="ECO:0000313" key="17">
    <source>
        <dbReference type="Proteomes" id="UP001634394"/>
    </source>
</evidence>
<feature type="signal peptide" evidence="14">
    <location>
        <begin position="1"/>
        <end position="21"/>
    </location>
</feature>
<evidence type="ECO:0000256" key="1">
    <source>
        <dbReference type="ARBA" id="ARBA00004479"/>
    </source>
</evidence>
<dbReference type="PRINTS" id="PR01537">
    <property type="entry name" value="INTRLKN1R1F"/>
</dbReference>
<dbReference type="PIRSF" id="PIRSF037595">
    <property type="entry name" value="Toll-like_receptor"/>
    <property type="match status" value="1"/>
</dbReference>
<keyword evidence="3" id="KW-0399">Innate immunity</keyword>
<comment type="caution">
    <text evidence="16">The sequence shown here is derived from an EMBL/GenBank/DDBJ whole genome shotgun (WGS) entry which is preliminary data.</text>
</comment>
<dbReference type="SMART" id="SM00369">
    <property type="entry name" value="LRR_TYP"/>
    <property type="match status" value="4"/>
</dbReference>
<dbReference type="AlphaFoldDB" id="A0ABD3USM2"/>
<dbReference type="Pfam" id="PF13855">
    <property type="entry name" value="LRR_8"/>
    <property type="match status" value="3"/>
</dbReference>
<evidence type="ECO:0000256" key="5">
    <source>
        <dbReference type="ARBA" id="ARBA00022692"/>
    </source>
</evidence>
<dbReference type="SUPFAM" id="SSF52200">
    <property type="entry name" value="Toll/Interleukin receptor TIR domain"/>
    <property type="match status" value="1"/>
</dbReference>